<feature type="transmembrane region" description="Helical" evidence="5">
    <location>
        <begin position="177"/>
        <end position="197"/>
    </location>
</feature>
<gene>
    <name evidence="7" type="ORF">LVJ81_06255</name>
</gene>
<keyword evidence="4 5" id="KW-0472">Membrane</keyword>
<dbReference type="Proteomes" id="UP000832034">
    <property type="component" value="Chromosome"/>
</dbReference>
<feature type="transmembrane region" description="Helical" evidence="5">
    <location>
        <begin position="148"/>
        <end position="171"/>
    </location>
</feature>
<feature type="transmembrane region" description="Helical" evidence="5">
    <location>
        <begin position="116"/>
        <end position="136"/>
    </location>
</feature>
<feature type="domain" description="Major facilitator superfamily (MFS) profile" evidence="6">
    <location>
        <begin position="25"/>
        <end position="438"/>
    </location>
</feature>
<dbReference type="PANTHER" id="PTHR23508:SF10">
    <property type="entry name" value="CARBOXYLIC ACID TRANSPORTER PROTEIN HOMOLOG"/>
    <property type="match status" value="1"/>
</dbReference>
<reference evidence="7" key="2">
    <citation type="journal article" date="2022" name="Res Sq">
        <title>Evolution of multicellular longitudinally dividing oral cavity symbionts (Neisseriaceae).</title>
        <authorList>
            <person name="Nyongesa S."/>
            <person name="Weber P."/>
            <person name="Bernet E."/>
            <person name="Pullido F."/>
            <person name="Nieckarz M."/>
            <person name="Delaby M."/>
            <person name="Nieves C."/>
            <person name="Viehboeck T."/>
            <person name="Krause N."/>
            <person name="Rivera-Millot A."/>
            <person name="Nakamura A."/>
            <person name="Vischer N."/>
            <person name="VanNieuwenhze M."/>
            <person name="Brun Y."/>
            <person name="Cava F."/>
            <person name="Bulgheresi S."/>
            <person name="Veyrier F."/>
        </authorList>
    </citation>
    <scope>NUCLEOTIDE SEQUENCE</scope>
    <source>
        <strain evidence="7">SAG 1488-6</strain>
    </source>
</reference>
<dbReference type="CDD" id="cd17365">
    <property type="entry name" value="MFS_PcaK_like"/>
    <property type="match status" value="1"/>
</dbReference>
<name>A0ABY4ED05_VITST</name>
<protein>
    <submittedName>
        <fullName evidence="7">Aromatic acid/H+ symport family MFS transporter</fullName>
    </submittedName>
</protein>
<dbReference type="RefSeq" id="WP_019957832.1">
    <property type="nucleotide sequence ID" value="NZ_CP091512.1"/>
</dbReference>
<dbReference type="PANTHER" id="PTHR23508">
    <property type="entry name" value="CARBOXYLIC ACID TRANSPORTER PROTEIN HOMOLOG"/>
    <property type="match status" value="1"/>
</dbReference>
<dbReference type="InterPro" id="IPR020846">
    <property type="entry name" value="MFS_dom"/>
</dbReference>
<evidence type="ECO:0000313" key="7">
    <source>
        <dbReference type="EMBL" id="UOO93623.1"/>
    </source>
</evidence>
<dbReference type="Pfam" id="PF00083">
    <property type="entry name" value="Sugar_tr"/>
    <property type="match status" value="1"/>
</dbReference>
<feature type="transmembrane region" description="Helical" evidence="5">
    <location>
        <begin position="65"/>
        <end position="83"/>
    </location>
</feature>
<proteinExistence type="predicted"/>
<feature type="transmembrane region" description="Helical" evidence="5">
    <location>
        <begin position="260"/>
        <end position="280"/>
    </location>
</feature>
<organism evidence="7 8">
    <name type="scientific">Vitreoscilla stercoraria</name>
    <dbReference type="NCBI Taxonomy" id="61"/>
    <lineage>
        <taxon>Bacteria</taxon>
        <taxon>Pseudomonadati</taxon>
        <taxon>Pseudomonadota</taxon>
        <taxon>Betaproteobacteria</taxon>
        <taxon>Neisseriales</taxon>
        <taxon>Neisseriaceae</taxon>
        <taxon>Vitreoscilla</taxon>
    </lineage>
</organism>
<dbReference type="InterPro" id="IPR005828">
    <property type="entry name" value="MFS_sugar_transport-like"/>
</dbReference>
<evidence type="ECO:0000256" key="2">
    <source>
        <dbReference type="ARBA" id="ARBA00022692"/>
    </source>
</evidence>
<dbReference type="EMBL" id="CP091512">
    <property type="protein sequence ID" value="UOO93623.1"/>
    <property type="molecule type" value="Genomic_DNA"/>
</dbReference>
<feature type="transmembrane region" description="Helical" evidence="5">
    <location>
        <begin position="412"/>
        <end position="432"/>
    </location>
</feature>
<evidence type="ECO:0000256" key="4">
    <source>
        <dbReference type="ARBA" id="ARBA00023136"/>
    </source>
</evidence>
<keyword evidence="8" id="KW-1185">Reference proteome</keyword>
<dbReference type="SUPFAM" id="SSF103473">
    <property type="entry name" value="MFS general substrate transporter"/>
    <property type="match status" value="1"/>
</dbReference>
<dbReference type="PROSITE" id="PS00216">
    <property type="entry name" value="SUGAR_TRANSPORT_1"/>
    <property type="match status" value="1"/>
</dbReference>
<evidence type="ECO:0000256" key="5">
    <source>
        <dbReference type="SAM" id="Phobius"/>
    </source>
</evidence>
<evidence type="ECO:0000313" key="8">
    <source>
        <dbReference type="Proteomes" id="UP000832034"/>
    </source>
</evidence>
<comment type="subcellular location">
    <subcellularLocation>
        <location evidence="1">Membrane</location>
        <topology evidence="1">Multi-pass membrane protein</topology>
    </subcellularLocation>
</comment>
<feature type="transmembrane region" description="Helical" evidence="5">
    <location>
        <begin position="292"/>
        <end position="315"/>
    </location>
</feature>
<dbReference type="PROSITE" id="PS00217">
    <property type="entry name" value="SUGAR_TRANSPORT_2"/>
    <property type="match status" value="1"/>
</dbReference>
<evidence type="ECO:0000256" key="1">
    <source>
        <dbReference type="ARBA" id="ARBA00004141"/>
    </source>
</evidence>
<feature type="transmembrane region" description="Helical" evidence="5">
    <location>
        <begin position="386"/>
        <end position="406"/>
    </location>
</feature>
<dbReference type="Pfam" id="PF07690">
    <property type="entry name" value="MFS_1"/>
    <property type="match status" value="1"/>
</dbReference>
<sequence>MNNQNVIDVREVINAEKISGLQKLVVFFCCAIIAIDGFDVVVMGLSAPQIIQEWGVSATDMGPVLSAALFGLAIGALTAGPLSDRFGRKWVLIISVFFFGLMTLVTAFAQDVTQLVIFRFLTGLGLGAAAPNAATLAAEYAPVRRRAFFVTIAYAGFSLGAAGGGFISAWMIPEFGWRSVFVLGGILPLVLLPFMILKMPESLSFLVAKKGNPKTIRSIVNRMIPNTATEKHTYTVGPIASKQKSALGIVMSKEYRLGTYMLWLSYFTALFLIYLCSSWLPTIIKMNDFTISQAAIVTSIFQIGGPIGSLFFGWAMDKFKPHAVLISGMLVGAAATYALGQFGHNLVLLSICAWILGFCFNGGSVGMSALATNYYPTEARATGASWMNGIGRFGAILSAFAGGYMITQGYSLQTMFTLLMIPALLAGLAIFIKGAKAKEVSVPSPVTAQTQTEV</sequence>
<dbReference type="InterPro" id="IPR005829">
    <property type="entry name" value="Sugar_transporter_CS"/>
</dbReference>
<accession>A0ABY4ED05</accession>
<keyword evidence="2 5" id="KW-0812">Transmembrane</keyword>
<evidence type="ECO:0000259" key="6">
    <source>
        <dbReference type="PROSITE" id="PS50850"/>
    </source>
</evidence>
<keyword evidence="3 5" id="KW-1133">Transmembrane helix</keyword>
<feature type="transmembrane region" description="Helical" evidence="5">
    <location>
        <begin position="322"/>
        <end position="340"/>
    </location>
</feature>
<dbReference type="InterPro" id="IPR036259">
    <property type="entry name" value="MFS_trans_sf"/>
</dbReference>
<dbReference type="Gene3D" id="1.20.1250.20">
    <property type="entry name" value="MFS general substrate transporter like domains"/>
    <property type="match status" value="2"/>
</dbReference>
<feature type="transmembrane region" description="Helical" evidence="5">
    <location>
        <begin position="90"/>
        <end position="110"/>
    </location>
</feature>
<reference evidence="7" key="1">
    <citation type="submission" date="2021-12" db="EMBL/GenBank/DDBJ databases">
        <authorList>
            <person name="Veyrier F.J."/>
        </authorList>
    </citation>
    <scope>NUCLEOTIDE SEQUENCE</scope>
    <source>
        <strain evidence="7">SAG 1488-6</strain>
    </source>
</reference>
<evidence type="ECO:0000256" key="3">
    <source>
        <dbReference type="ARBA" id="ARBA00022989"/>
    </source>
</evidence>
<dbReference type="InterPro" id="IPR011701">
    <property type="entry name" value="MFS"/>
</dbReference>
<dbReference type="PROSITE" id="PS50850">
    <property type="entry name" value="MFS"/>
    <property type="match status" value="1"/>
</dbReference>
<feature type="transmembrane region" description="Helical" evidence="5">
    <location>
        <begin position="24"/>
        <end position="45"/>
    </location>
</feature>
<feature type="transmembrane region" description="Helical" evidence="5">
    <location>
        <begin position="346"/>
        <end position="374"/>
    </location>
</feature>